<keyword evidence="4" id="KW-1185">Reference proteome</keyword>
<reference evidence="3 4" key="1">
    <citation type="submission" date="2021-04" db="EMBL/GenBank/DDBJ databases">
        <title>Chitinophaga sp. nov., isolated from the rhizosphere soil.</title>
        <authorList>
            <person name="He S."/>
        </authorList>
    </citation>
    <scope>NUCLEOTIDE SEQUENCE [LARGE SCALE GENOMIC DNA]</scope>
    <source>
        <strain evidence="3 4">2R12</strain>
    </source>
</reference>
<dbReference type="PANTHER" id="PTHR48081">
    <property type="entry name" value="AB HYDROLASE SUPERFAMILY PROTEIN C4A8.06C"/>
    <property type="match status" value="1"/>
</dbReference>
<evidence type="ECO:0000259" key="2">
    <source>
        <dbReference type="Pfam" id="PF20434"/>
    </source>
</evidence>
<proteinExistence type="predicted"/>
<dbReference type="RefSeq" id="WP_211976410.1">
    <property type="nucleotide sequence ID" value="NZ_CBFHAM010000061.1"/>
</dbReference>
<evidence type="ECO:0000313" key="3">
    <source>
        <dbReference type="EMBL" id="MBS0031257.1"/>
    </source>
</evidence>
<feature type="domain" description="BD-FAE-like" evidence="2">
    <location>
        <begin position="62"/>
        <end position="257"/>
    </location>
</feature>
<dbReference type="InterPro" id="IPR029058">
    <property type="entry name" value="AB_hydrolase_fold"/>
</dbReference>
<dbReference type="Gene3D" id="3.40.50.1820">
    <property type="entry name" value="alpha/beta hydrolase"/>
    <property type="match status" value="1"/>
</dbReference>
<sequence length="300" mass="32299">MKGVLLAAILACCVHFCYGQQQPIPLYEGEVPNSKKAPANYIENTDSDGVISKVTHPTITAYLPPKGMATGTAVIIFPGGGYKVVASGTEIADIAKAFNKIGVAAFELKYRLPSDDIMADKTIGPLQDAQKALAIVRKRAAAWGINPAKVGFMGISAGGHIASTAGTHYQAPVIDNKEKINLRPDFMILLYPVIVFDSLIPSGTRERLIGRSPSAATLDFFSNEKHVTANTPPTFLIHAADDTVVPVKNSLLFFNALANAKVKAGMHIFQAGGHGFDLNNPTSKDKWFDQCRNWLEENGF</sequence>
<dbReference type="GO" id="GO:0016787">
    <property type="term" value="F:hydrolase activity"/>
    <property type="evidence" value="ECO:0007669"/>
    <property type="project" value="UniProtKB-KW"/>
</dbReference>
<dbReference type="PANTHER" id="PTHR48081:SF6">
    <property type="entry name" value="PEPTIDASE S9 PROLYL OLIGOPEPTIDASE CATALYTIC DOMAIN-CONTAINING PROTEIN"/>
    <property type="match status" value="1"/>
</dbReference>
<dbReference type="Proteomes" id="UP000676386">
    <property type="component" value="Unassembled WGS sequence"/>
</dbReference>
<organism evidence="3 4">
    <name type="scientific">Chitinophaga hostae</name>
    <dbReference type="NCBI Taxonomy" id="2831022"/>
    <lineage>
        <taxon>Bacteria</taxon>
        <taxon>Pseudomonadati</taxon>
        <taxon>Bacteroidota</taxon>
        <taxon>Chitinophagia</taxon>
        <taxon>Chitinophagales</taxon>
        <taxon>Chitinophagaceae</taxon>
        <taxon>Chitinophaga</taxon>
    </lineage>
</organism>
<evidence type="ECO:0000256" key="1">
    <source>
        <dbReference type="ARBA" id="ARBA00022801"/>
    </source>
</evidence>
<keyword evidence="1 3" id="KW-0378">Hydrolase</keyword>
<dbReference type="Pfam" id="PF20434">
    <property type="entry name" value="BD-FAE"/>
    <property type="match status" value="1"/>
</dbReference>
<accession>A0ABS5J9Y1</accession>
<dbReference type="EMBL" id="JAGTXB010000021">
    <property type="protein sequence ID" value="MBS0031257.1"/>
    <property type="molecule type" value="Genomic_DNA"/>
</dbReference>
<dbReference type="InterPro" id="IPR049492">
    <property type="entry name" value="BD-FAE-like_dom"/>
</dbReference>
<comment type="caution">
    <text evidence="3">The sequence shown here is derived from an EMBL/GenBank/DDBJ whole genome shotgun (WGS) entry which is preliminary data.</text>
</comment>
<dbReference type="SUPFAM" id="SSF53474">
    <property type="entry name" value="alpha/beta-Hydrolases"/>
    <property type="match status" value="1"/>
</dbReference>
<gene>
    <name evidence="3" type="ORF">KE626_28265</name>
</gene>
<protein>
    <submittedName>
        <fullName evidence="3">Alpha/beta hydrolase</fullName>
    </submittedName>
</protein>
<dbReference type="InterPro" id="IPR050300">
    <property type="entry name" value="GDXG_lipolytic_enzyme"/>
</dbReference>
<name>A0ABS5J9Y1_9BACT</name>
<evidence type="ECO:0000313" key="4">
    <source>
        <dbReference type="Proteomes" id="UP000676386"/>
    </source>
</evidence>